<feature type="domain" description="Fibronectin type-III" evidence="4">
    <location>
        <begin position="44"/>
        <end position="139"/>
    </location>
</feature>
<sequence>MVGLAVLAGIVVALRHAQSDPPPEPVLVPDFSAPYLLVTGPRDPPSAPDAVAVSGGPARIRVAWGSALPGRADPAGAAGYEVSWHRDGEEPRLRRVASPEVQLDGLAAGVDYAIGVRTVDAFGRRSGWTDAVGRTGDDGDWRTGLTGLLDDFDDPASTDPRRTGSLWHLEGYRGCVNTGNAGGQLVVEMNCGADSAVLRARRPLVLSDVDGVLGRVGVVTDAAGSRGLLTVDLVPGGPDQVGSTEVADPALPSGAVRVVVGDTGARVLTGPDVPTAADPSSPGSSRRGTGVLHRIDVLVTTTGVRVLQDGGVIGTSGAVPTWREATVLIGVRGPQGRESRVRLDAAGFSGPRTDVRGVVEVPTTPATQEVLDLQDPAPGIGVSRAPLRGATAARMRTTVAFAGPADPSGLVVQLGDRRIPAVATASAPVVDGVARLGAAVTVVAEVPPDLLTADGPDSLTPFVLRMPGAHDAKGTVRSSYLEIDSTVDASPGPRATPSAPARVDELPPGTVEVRDQDDRPVALDTPLGARRVVLAIAVDGIAAEGATGSVAGVAGFQLRIDGRLAASVPTAREGPGVGGEYTVGVELGRLPTGKHTIELRVLPVDPAVAQRSTLVRLES</sequence>
<dbReference type="InterPro" id="IPR003961">
    <property type="entry name" value="FN3_dom"/>
</dbReference>
<feature type="compositionally biased region" description="Low complexity" evidence="3">
    <location>
        <begin position="279"/>
        <end position="288"/>
    </location>
</feature>
<name>A0A2T0T9I5_9PSEU</name>
<organism evidence="5 6">
    <name type="scientific">Umezawaea tangerina</name>
    <dbReference type="NCBI Taxonomy" id="84725"/>
    <lineage>
        <taxon>Bacteria</taxon>
        <taxon>Bacillati</taxon>
        <taxon>Actinomycetota</taxon>
        <taxon>Actinomycetes</taxon>
        <taxon>Pseudonocardiales</taxon>
        <taxon>Pseudonocardiaceae</taxon>
        <taxon>Umezawaea</taxon>
    </lineage>
</organism>
<evidence type="ECO:0000313" key="5">
    <source>
        <dbReference type="EMBL" id="PRY42324.1"/>
    </source>
</evidence>
<keyword evidence="2" id="KW-0624">Polysaccharide degradation</keyword>
<comment type="caution">
    <text evidence="5">The sequence shown here is derived from an EMBL/GenBank/DDBJ whole genome shotgun (WGS) entry which is preliminary data.</text>
</comment>
<dbReference type="AlphaFoldDB" id="A0A2T0T9I5"/>
<dbReference type="GO" id="GO:0016798">
    <property type="term" value="F:hydrolase activity, acting on glycosyl bonds"/>
    <property type="evidence" value="ECO:0007669"/>
    <property type="project" value="UniProtKB-KW"/>
</dbReference>
<accession>A0A2T0T9I5</accession>
<dbReference type="PROSITE" id="PS50853">
    <property type="entry name" value="FN3"/>
    <property type="match status" value="1"/>
</dbReference>
<reference evidence="5 6" key="1">
    <citation type="submission" date="2018-03" db="EMBL/GenBank/DDBJ databases">
        <title>Genomic Encyclopedia of Archaeal and Bacterial Type Strains, Phase II (KMG-II): from individual species to whole genera.</title>
        <authorList>
            <person name="Goeker M."/>
        </authorList>
    </citation>
    <scope>NUCLEOTIDE SEQUENCE [LARGE SCALE GENOMIC DNA]</scope>
    <source>
        <strain evidence="5 6">DSM 44720</strain>
    </source>
</reference>
<evidence type="ECO:0000256" key="1">
    <source>
        <dbReference type="ARBA" id="ARBA00023295"/>
    </source>
</evidence>
<keyword evidence="2" id="KW-0119">Carbohydrate metabolism</keyword>
<dbReference type="EMBL" id="PVTF01000004">
    <property type="protein sequence ID" value="PRY42324.1"/>
    <property type="molecule type" value="Genomic_DNA"/>
</dbReference>
<dbReference type="CDD" id="cd00063">
    <property type="entry name" value="FN3"/>
    <property type="match status" value="1"/>
</dbReference>
<feature type="region of interest" description="Disordered" evidence="3">
    <location>
        <begin position="269"/>
        <end position="288"/>
    </location>
</feature>
<gene>
    <name evidence="5" type="ORF">CLV43_104154</name>
</gene>
<keyword evidence="1" id="KW-0378">Hydrolase</keyword>
<dbReference type="Proteomes" id="UP000239494">
    <property type="component" value="Unassembled WGS sequence"/>
</dbReference>
<dbReference type="Gene3D" id="2.60.40.10">
    <property type="entry name" value="Immunoglobulins"/>
    <property type="match status" value="1"/>
</dbReference>
<evidence type="ECO:0000256" key="3">
    <source>
        <dbReference type="SAM" id="MobiDB-lite"/>
    </source>
</evidence>
<dbReference type="SUPFAM" id="SSF49265">
    <property type="entry name" value="Fibronectin type III"/>
    <property type="match status" value="1"/>
</dbReference>
<protein>
    <recommendedName>
        <fullName evidence="4">Fibronectin type-III domain-containing protein</fullName>
    </recommendedName>
</protein>
<keyword evidence="1" id="KW-0326">Glycosidase</keyword>
<evidence type="ECO:0000313" key="6">
    <source>
        <dbReference type="Proteomes" id="UP000239494"/>
    </source>
</evidence>
<dbReference type="InterPro" id="IPR036116">
    <property type="entry name" value="FN3_sf"/>
</dbReference>
<proteinExistence type="predicted"/>
<dbReference type="GO" id="GO:0000272">
    <property type="term" value="P:polysaccharide catabolic process"/>
    <property type="evidence" value="ECO:0007669"/>
    <property type="project" value="UniProtKB-KW"/>
</dbReference>
<feature type="region of interest" description="Disordered" evidence="3">
    <location>
        <begin position="486"/>
        <end position="513"/>
    </location>
</feature>
<evidence type="ECO:0000259" key="4">
    <source>
        <dbReference type="PROSITE" id="PS50853"/>
    </source>
</evidence>
<keyword evidence="6" id="KW-1185">Reference proteome</keyword>
<evidence type="ECO:0000256" key="2">
    <source>
        <dbReference type="ARBA" id="ARBA00023326"/>
    </source>
</evidence>
<dbReference type="InterPro" id="IPR013783">
    <property type="entry name" value="Ig-like_fold"/>
</dbReference>